<evidence type="ECO:0000256" key="6">
    <source>
        <dbReference type="ARBA" id="ARBA00023136"/>
    </source>
</evidence>
<evidence type="ECO:0000256" key="2">
    <source>
        <dbReference type="ARBA" id="ARBA00022448"/>
    </source>
</evidence>
<comment type="subcellular location">
    <subcellularLocation>
        <location evidence="1 7">Cell membrane</location>
        <topology evidence="1 7">Multi-pass membrane protein</topology>
    </subcellularLocation>
</comment>
<protein>
    <submittedName>
        <fullName evidence="9">ABC transporter permease subunit</fullName>
    </submittedName>
</protein>
<dbReference type="EMBL" id="JBHTIH010000007">
    <property type="protein sequence ID" value="MFD0740287.1"/>
    <property type="molecule type" value="Genomic_DNA"/>
</dbReference>
<dbReference type="InterPro" id="IPR035906">
    <property type="entry name" value="MetI-like_sf"/>
</dbReference>
<keyword evidence="3" id="KW-1003">Cell membrane</keyword>
<dbReference type="PANTHER" id="PTHR30465:SF74">
    <property type="entry name" value="OLIGOPEPTIDE TRANSPORT SYSTEM PERMEASE PROTEIN OPPB"/>
    <property type="match status" value="1"/>
</dbReference>
<feature type="domain" description="ABC transmembrane type-1" evidence="8">
    <location>
        <begin position="100"/>
        <end position="301"/>
    </location>
</feature>
<evidence type="ECO:0000313" key="10">
    <source>
        <dbReference type="Proteomes" id="UP001597090"/>
    </source>
</evidence>
<evidence type="ECO:0000256" key="5">
    <source>
        <dbReference type="ARBA" id="ARBA00022989"/>
    </source>
</evidence>
<sequence>MSAHVRPGSRALSRLLEAGLTLWLLATLCFVLLRAAPGGPFDTEKAAPPEVQAALATQYRLDRPLIGQYAAWLGDVARGDLGPSFQYPDYSVNQLIGNALPVSALNGGLALLLALALGIPLGVWAALRAGRWTDRGLMFAAGLGLAIPKFVAAPGLVLLFAVTLQWLPAGGWGEWRNVVLPVVALALPNIAYCARLTRASMLETLSAEYLRAARARGFSPARLLFAHALKPALLPVVAWLAPALINVVSGSVVVEQVFGIPGMGRYFIQGALNRDYTLVLGVVLVVGALIVLINTAVDALRGWMDPRLQDAS</sequence>
<accession>A0ABW2YQ85</accession>
<keyword evidence="6 7" id="KW-0472">Membrane</keyword>
<gene>
    <name evidence="9" type="ORF">ACFQZQ_13465</name>
</gene>
<evidence type="ECO:0000256" key="1">
    <source>
        <dbReference type="ARBA" id="ARBA00004651"/>
    </source>
</evidence>
<keyword evidence="2 7" id="KW-0813">Transport</keyword>
<evidence type="ECO:0000259" key="8">
    <source>
        <dbReference type="PROSITE" id="PS50928"/>
    </source>
</evidence>
<evidence type="ECO:0000256" key="7">
    <source>
        <dbReference type="RuleBase" id="RU363032"/>
    </source>
</evidence>
<keyword evidence="4 7" id="KW-0812">Transmembrane</keyword>
<evidence type="ECO:0000256" key="4">
    <source>
        <dbReference type="ARBA" id="ARBA00022692"/>
    </source>
</evidence>
<feature type="transmembrane region" description="Helical" evidence="7">
    <location>
        <begin position="139"/>
        <end position="166"/>
    </location>
</feature>
<dbReference type="PANTHER" id="PTHR30465">
    <property type="entry name" value="INNER MEMBRANE ABC TRANSPORTER"/>
    <property type="match status" value="1"/>
</dbReference>
<keyword evidence="10" id="KW-1185">Reference proteome</keyword>
<dbReference type="InterPro" id="IPR000515">
    <property type="entry name" value="MetI-like"/>
</dbReference>
<organism evidence="9 10">
    <name type="scientific">Lysobacter koreensis</name>
    <dbReference type="NCBI Taxonomy" id="266122"/>
    <lineage>
        <taxon>Bacteria</taxon>
        <taxon>Pseudomonadati</taxon>
        <taxon>Pseudomonadota</taxon>
        <taxon>Gammaproteobacteria</taxon>
        <taxon>Lysobacterales</taxon>
        <taxon>Lysobacteraceae</taxon>
        <taxon>Lysobacter</taxon>
    </lineage>
</organism>
<reference evidence="10" key="1">
    <citation type="journal article" date="2019" name="Int. J. Syst. Evol. Microbiol.">
        <title>The Global Catalogue of Microorganisms (GCM) 10K type strain sequencing project: providing services to taxonomists for standard genome sequencing and annotation.</title>
        <authorList>
            <consortium name="The Broad Institute Genomics Platform"/>
            <consortium name="The Broad Institute Genome Sequencing Center for Infectious Disease"/>
            <person name="Wu L."/>
            <person name="Ma J."/>
        </authorList>
    </citation>
    <scope>NUCLEOTIDE SEQUENCE [LARGE SCALE GENOMIC DNA]</scope>
    <source>
        <strain evidence="10">CCUG 55491</strain>
    </source>
</reference>
<proteinExistence type="inferred from homology"/>
<name>A0ABW2YQ85_9GAMM</name>
<dbReference type="CDD" id="cd06261">
    <property type="entry name" value="TM_PBP2"/>
    <property type="match status" value="1"/>
</dbReference>
<feature type="transmembrane region" description="Helical" evidence="7">
    <location>
        <begin position="278"/>
        <end position="297"/>
    </location>
</feature>
<comment type="similarity">
    <text evidence="7">Belongs to the binding-protein-dependent transport system permease family.</text>
</comment>
<dbReference type="SUPFAM" id="SSF161098">
    <property type="entry name" value="MetI-like"/>
    <property type="match status" value="1"/>
</dbReference>
<evidence type="ECO:0000256" key="3">
    <source>
        <dbReference type="ARBA" id="ARBA00022475"/>
    </source>
</evidence>
<dbReference type="Pfam" id="PF00528">
    <property type="entry name" value="BPD_transp_1"/>
    <property type="match status" value="1"/>
</dbReference>
<dbReference type="PROSITE" id="PS50928">
    <property type="entry name" value="ABC_TM1"/>
    <property type="match status" value="1"/>
</dbReference>
<keyword evidence="5 7" id="KW-1133">Transmembrane helix</keyword>
<dbReference type="Proteomes" id="UP001597090">
    <property type="component" value="Unassembled WGS sequence"/>
</dbReference>
<dbReference type="Gene3D" id="1.10.3720.10">
    <property type="entry name" value="MetI-like"/>
    <property type="match status" value="1"/>
</dbReference>
<comment type="caution">
    <text evidence="9">The sequence shown here is derived from an EMBL/GenBank/DDBJ whole genome shotgun (WGS) entry which is preliminary data.</text>
</comment>
<feature type="transmembrane region" description="Helical" evidence="7">
    <location>
        <begin position="232"/>
        <end position="258"/>
    </location>
</feature>
<feature type="transmembrane region" description="Helical" evidence="7">
    <location>
        <begin position="108"/>
        <end position="127"/>
    </location>
</feature>
<evidence type="ECO:0000313" key="9">
    <source>
        <dbReference type="EMBL" id="MFD0740287.1"/>
    </source>
</evidence>
<dbReference type="RefSeq" id="WP_386813427.1">
    <property type="nucleotide sequence ID" value="NZ_JBHTIH010000007.1"/>
</dbReference>